<organism evidence="1 2">
    <name type="scientific">Elysia crispata</name>
    <name type="common">lettuce slug</name>
    <dbReference type="NCBI Taxonomy" id="231223"/>
    <lineage>
        <taxon>Eukaryota</taxon>
        <taxon>Metazoa</taxon>
        <taxon>Spiralia</taxon>
        <taxon>Lophotrochozoa</taxon>
        <taxon>Mollusca</taxon>
        <taxon>Gastropoda</taxon>
        <taxon>Heterobranchia</taxon>
        <taxon>Euthyneura</taxon>
        <taxon>Panpulmonata</taxon>
        <taxon>Sacoglossa</taxon>
        <taxon>Placobranchoidea</taxon>
        <taxon>Plakobranchidae</taxon>
        <taxon>Elysia</taxon>
    </lineage>
</organism>
<dbReference type="Proteomes" id="UP001283361">
    <property type="component" value="Unassembled WGS sequence"/>
</dbReference>
<comment type="caution">
    <text evidence="1">The sequence shown here is derived from an EMBL/GenBank/DDBJ whole genome shotgun (WGS) entry which is preliminary data.</text>
</comment>
<keyword evidence="2" id="KW-1185">Reference proteome</keyword>
<evidence type="ECO:0000313" key="1">
    <source>
        <dbReference type="EMBL" id="KAK3742002.1"/>
    </source>
</evidence>
<dbReference type="EMBL" id="JAWDGP010006383">
    <property type="protein sequence ID" value="KAK3742002.1"/>
    <property type="molecule type" value="Genomic_DNA"/>
</dbReference>
<gene>
    <name evidence="1" type="ORF">RRG08_024748</name>
</gene>
<name>A0AAE0YDU0_9GAST</name>
<dbReference type="AlphaFoldDB" id="A0AAE0YDU0"/>
<protein>
    <submittedName>
        <fullName evidence="1">Uncharacterized protein</fullName>
    </submittedName>
</protein>
<sequence>MRSLSLSLTHTSSLAMEGARIVSDGWSGIPCNQPLSLCSSSQLDRMVELGTSPIVNPTSRRLIHPATVGCLGNVEKLNVS</sequence>
<proteinExistence type="predicted"/>
<accession>A0AAE0YDU0</accession>
<reference evidence="1" key="1">
    <citation type="journal article" date="2023" name="G3 (Bethesda)">
        <title>A reference genome for the long-term kleptoplast-retaining sea slug Elysia crispata morphotype clarki.</title>
        <authorList>
            <person name="Eastman K.E."/>
            <person name="Pendleton A.L."/>
            <person name="Shaikh M.A."/>
            <person name="Suttiyut T."/>
            <person name="Ogas R."/>
            <person name="Tomko P."/>
            <person name="Gavelis G."/>
            <person name="Widhalm J.R."/>
            <person name="Wisecaver J.H."/>
        </authorList>
    </citation>
    <scope>NUCLEOTIDE SEQUENCE</scope>
    <source>
        <strain evidence="1">ECLA1</strain>
    </source>
</reference>
<evidence type="ECO:0000313" key="2">
    <source>
        <dbReference type="Proteomes" id="UP001283361"/>
    </source>
</evidence>